<proteinExistence type="predicted"/>
<dbReference type="VEuPathDB" id="TrichDB:TVAG_283120"/>
<keyword evidence="1" id="KW-1133">Transmembrane helix</keyword>
<dbReference type="InParanoid" id="A2DEL5"/>
<keyword evidence="1" id="KW-0472">Membrane</keyword>
<gene>
    <name evidence="2" type="ORF">TVAG_283120</name>
</gene>
<evidence type="ECO:0000313" key="2">
    <source>
        <dbReference type="EMBL" id="EAY21142.1"/>
    </source>
</evidence>
<name>A2DEL5_TRIV3</name>
<reference evidence="2" key="1">
    <citation type="submission" date="2006-10" db="EMBL/GenBank/DDBJ databases">
        <authorList>
            <person name="Amadeo P."/>
            <person name="Zhao Q."/>
            <person name="Wortman J."/>
            <person name="Fraser-Liggett C."/>
            <person name="Carlton J."/>
        </authorList>
    </citation>
    <scope>NUCLEOTIDE SEQUENCE</scope>
    <source>
        <strain evidence="2">G3</strain>
    </source>
</reference>
<evidence type="ECO:0000313" key="3">
    <source>
        <dbReference type="Proteomes" id="UP000001542"/>
    </source>
</evidence>
<dbReference type="AlphaFoldDB" id="A2DEL5"/>
<protein>
    <submittedName>
        <fullName evidence="2">Uncharacterized protein</fullName>
    </submittedName>
</protein>
<keyword evidence="3" id="KW-1185">Reference proteome</keyword>
<organism evidence="2 3">
    <name type="scientific">Trichomonas vaginalis (strain ATCC PRA-98 / G3)</name>
    <dbReference type="NCBI Taxonomy" id="412133"/>
    <lineage>
        <taxon>Eukaryota</taxon>
        <taxon>Metamonada</taxon>
        <taxon>Parabasalia</taxon>
        <taxon>Trichomonadida</taxon>
        <taxon>Trichomonadidae</taxon>
        <taxon>Trichomonas</taxon>
    </lineage>
</organism>
<dbReference type="KEGG" id="tva:5466690"/>
<accession>A2DEL5</accession>
<dbReference type="Proteomes" id="UP000001542">
    <property type="component" value="Unassembled WGS sequence"/>
</dbReference>
<reference evidence="2" key="2">
    <citation type="journal article" date="2007" name="Science">
        <title>Draft genome sequence of the sexually transmitted pathogen Trichomonas vaginalis.</title>
        <authorList>
            <person name="Carlton J.M."/>
            <person name="Hirt R.P."/>
            <person name="Silva J.C."/>
            <person name="Delcher A.L."/>
            <person name="Schatz M."/>
            <person name="Zhao Q."/>
            <person name="Wortman J.R."/>
            <person name="Bidwell S.L."/>
            <person name="Alsmark U.C.M."/>
            <person name="Besteiro S."/>
            <person name="Sicheritz-Ponten T."/>
            <person name="Noel C.J."/>
            <person name="Dacks J.B."/>
            <person name="Foster P.G."/>
            <person name="Simillion C."/>
            <person name="Van de Peer Y."/>
            <person name="Miranda-Saavedra D."/>
            <person name="Barton G.J."/>
            <person name="Westrop G.D."/>
            <person name="Mueller S."/>
            <person name="Dessi D."/>
            <person name="Fiori P.L."/>
            <person name="Ren Q."/>
            <person name="Paulsen I."/>
            <person name="Zhang H."/>
            <person name="Bastida-Corcuera F.D."/>
            <person name="Simoes-Barbosa A."/>
            <person name="Brown M.T."/>
            <person name="Hayes R.D."/>
            <person name="Mukherjee M."/>
            <person name="Okumura C.Y."/>
            <person name="Schneider R."/>
            <person name="Smith A.J."/>
            <person name="Vanacova S."/>
            <person name="Villalvazo M."/>
            <person name="Haas B.J."/>
            <person name="Pertea M."/>
            <person name="Feldblyum T.V."/>
            <person name="Utterback T.R."/>
            <person name="Shu C.L."/>
            <person name="Osoegawa K."/>
            <person name="de Jong P.J."/>
            <person name="Hrdy I."/>
            <person name="Horvathova L."/>
            <person name="Zubacova Z."/>
            <person name="Dolezal P."/>
            <person name="Malik S.B."/>
            <person name="Logsdon J.M. Jr."/>
            <person name="Henze K."/>
            <person name="Gupta A."/>
            <person name="Wang C.C."/>
            <person name="Dunne R.L."/>
            <person name="Upcroft J.A."/>
            <person name="Upcroft P."/>
            <person name="White O."/>
            <person name="Salzberg S.L."/>
            <person name="Tang P."/>
            <person name="Chiu C.-H."/>
            <person name="Lee Y.-S."/>
            <person name="Embley T.M."/>
            <person name="Coombs G.H."/>
            <person name="Mottram J.C."/>
            <person name="Tachezy J."/>
            <person name="Fraser-Liggett C.M."/>
            <person name="Johnson P.J."/>
        </authorList>
    </citation>
    <scope>NUCLEOTIDE SEQUENCE [LARGE SCALE GENOMIC DNA]</scope>
    <source>
        <strain evidence="2">G3</strain>
    </source>
</reference>
<dbReference type="VEuPathDB" id="TrichDB:TVAGG3_0577690"/>
<dbReference type="RefSeq" id="XP_001582128.1">
    <property type="nucleotide sequence ID" value="XM_001582078.1"/>
</dbReference>
<sequence>MPDDKYAVSFNAGVDFYKKGQIYQSLQCFADIINEGKTLSQEPTEEFVRYFANTVNYIRIISLSIQSPLEKKISAIEDEFEINTKKIKEFGDQQKNSKTLRELCVETANYISPLIDDLSIDFTDEKETTSTYKIITAVAVSVSICAAAYFLFRKKKLPEIKTAKK</sequence>
<evidence type="ECO:0000256" key="1">
    <source>
        <dbReference type="SAM" id="Phobius"/>
    </source>
</evidence>
<dbReference type="EMBL" id="DS113192">
    <property type="protein sequence ID" value="EAY21142.1"/>
    <property type="molecule type" value="Genomic_DNA"/>
</dbReference>
<keyword evidence="1" id="KW-0812">Transmembrane</keyword>
<feature type="transmembrane region" description="Helical" evidence="1">
    <location>
        <begin position="134"/>
        <end position="152"/>
    </location>
</feature>